<reference evidence="17 18" key="1">
    <citation type="journal article" date="2013" name="Genome Announc.">
        <title>Genome sequences for three denitrifying bacterial strains isolated from a uranium- and nitrate-contaminated subsurface environment.</title>
        <authorList>
            <person name="Venkatramanan R."/>
            <person name="Prakash O."/>
            <person name="Woyke T."/>
            <person name="Chain P."/>
            <person name="Goodwin L.A."/>
            <person name="Watson D."/>
            <person name="Brooks S."/>
            <person name="Kostka J.E."/>
            <person name="Green S.J."/>
        </authorList>
    </citation>
    <scope>NUCLEOTIDE SEQUENCE [LARGE SCALE GENOMIC DNA]</scope>
    <source>
        <strain evidence="17 18">1NES1</strain>
    </source>
</reference>
<evidence type="ECO:0000256" key="2">
    <source>
        <dbReference type="ARBA" id="ARBA00004882"/>
    </source>
</evidence>
<comment type="catalytic activity">
    <reaction evidence="12">
        <text>2,5-diamino-6-hydroxy-4-(5-phosphoribosylamino)-pyrimidine + H2O + H(+) = 5-amino-6-(5-phospho-D-ribosylamino)uracil + NH4(+)</text>
        <dbReference type="Rhea" id="RHEA:21868"/>
        <dbReference type="ChEBI" id="CHEBI:15377"/>
        <dbReference type="ChEBI" id="CHEBI:15378"/>
        <dbReference type="ChEBI" id="CHEBI:28938"/>
        <dbReference type="ChEBI" id="CHEBI:58453"/>
        <dbReference type="ChEBI" id="CHEBI:58614"/>
        <dbReference type="EC" id="3.5.4.26"/>
    </reaction>
</comment>
<evidence type="ECO:0000313" key="17">
    <source>
        <dbReference type="EMBL" id="AGK58272.1"/>
    </source>
</evidence>
<evidence type="ECO:0000256" key="5">
    <source>
        <dbReference type="ARBA" id="ARBA00007417"/>
    </source>
</evidence>
<keyword evidence="12" id="KW-0378">Hydrolase</keyword>
<dbReference type="AlphaFoldDB" id="N0B7M5"/>
<dbReference type="RefSeq" id="WP_015598298.1">
    <property type="nucleotide sequence ID" value="NC_021172.1"/>
</dbReference>
<dbReference type="GO" id="GO:0009231">
    <property type="term" value="P:riboflavin biosynthetic process"/>
    <property type="evidence" value="ECO:0007669"/>
    <property type="project" value="UniProtKB-UniPathway"/>
</dbReference>
<feature type="binding site" evidence="14">
    <location>
        <position position="194"/>
    </location>
    <ligand>
        <name>substrate</name>
    </ligand>
</feature>
<dbReference type="EC" id="3.5.4.26" evidence="12"/>
<evidence type="ECO:0000256" key="3">
    <source>
        <dbReference type="ARBA" id="ARBA00004910"/>
    </source>
</evidence>
<feature type="binding site" evidence="14">
    <location>
        <position position="206"/>
    </location>
    <ligand>
        <name>substrate</name>
    </ligand>
</feature>
<gene>
    <name evidence="17" type="ORF">HYPDE_32998</name>
</gene>
<dbReference type="InterPro" id="IPR016192">
    <property type="entry name" value="APOBEC/CMP_deaminase_Zn-bd"/>
</dbReference>
<dbReference type="EMBL" id="CP005587">
    <property type="protein sequence ID" value="AGK58272.1"/>
    <property type="molecule type" value="Genomic_DNA"/>
</dbReference>
<comment type="catalytic activity">
    <reaction evidence="12">
        <text>5-amino-6-(5-phospho-D-ribitylamino)uracil + NADP(+) = 5-amino-6-(5-phospho-D-ribosylamino)uracil + NADPH + H(+)</text>
        <dbReference type="Rhea" id="RHEA:17845"/>
        <dbReference type="ChEBI" id="CHEBI:15378"/>
        <dbReference type="ChEBI" id="CHEBI:57783"/>
        <dbReference type="ChEBI" id="CHEBI:58349"/>
        <dbReference type="ChEBI" id="CHEBI:58421"/>
        <dbReference type="ChEBI" id="CHEBI:58453"/>
        <dbReference type="EC" id="1.1.1.193"/>
    </reaction>
</comment>
<evidence type="ECO:0000256" key="12">
    <source>
        <dbReference type="PIRNR" id="PIRNR006769"/>
    </source>
</evidence>
<evidence type="ECO:0000256" key="1">
    <source>
        <dbReference type="ARBA" id="ARBA00002151"/>
    </source>
</evidence>
<dbReference type="EC" id="1.1.1.193" evidence="12"/>
<evidence type="ECO:0000256" key="6">
    <source>
        <dbReference type="ARBA" id="ARBA00022619"/>
    </source>
</evidence>
<evidence type="ECO:0000256" key="8">
    <source>
        <dbReference type="ARBA" id="ARBA00022833"/>
    </source>
</evidence>
<feature type="binding site" evidence="14">
    <location>
        <position position="180"/>
    </location>
    <ligand>
        <name>NADP(+)</name>
        <dbReference type="ChEBI" id="CHEBI:58349"/>
    </ligand>
</feature>
<dbReference type="OrthoDB" id="9800865at2"/>
<accession>N0B7M5</accession>
<dbReference type="GO" id="GO:0008270">
    <property type="term" value="F:zinc ion binding"/>
    <property type="evidence" value="ECO:0007669"/>
    <property type="project" value="InterPro"/>
</dbReference>
<dbReference type="GO" id="GO:0008835">
    <property type="term" value="F:diaminohydroxyphosphoribosylaminopyrimidine deaminase activity"/>
    <property type="evidence" value="ECO:0007669"/>
    <property type="project" value="UniProtKB-EC"/>
</dbReference>
<dbReference type="SUPFAM" id="SSF53597">
    <property type="entry name" value="Dihydrofolate reductase-like"/>
    <property type="match status" value="1"/>
</dbReference>
<dbReference type="CDD" id="cd01284">
    <property type="entry name" value="Riboflavin_deaminase-reductase"/>
    <property type="match status" value="1"/>
</dbReference>
<dbReference type="SUPFAM" id="SSF53927">
    <property type="entry name" value="Cytidine deaminase-like"/>
    <property type="match status" value="1"/>
</dbReference>
<dbReference type="Gene3D" id="3.40.140.10">
    <property type="entry name" value="Cytidine Deaminase, domain 2"/>
    <property type="match status" value="1"/>
</dbReference>
<feature type="binding site" evidence="15">
    <location>
        <position position="59"/>
    </location>
    <ligand>
        <name>Zn(2+)</name>
        <dbReference type="ChEBI" id="CHEBI:29105"/>
        <note>catalytic</note>
    </ligand>
</feature>
<evidence type="ECO:0000256" key="7">
    <source>
        <dbReference type="ARBA" id="ARBA00022723"/>
    </source>
</evidence>
<feature type="binding site" evidence="15">
    <location>
        <position position="93"/>
    </location>
    <ligand>
        <name>Zn(2+)</name>
        <dbReference type="ChEBI" id="CHEBI:29105"/>
        <note>catalytic</note>
    </ligand>
</feature>
<keyword evidence="7 12" id="KW-0479">Metal-binding</keyword>
<dbReference type="InterPro" id="IPR050765">
    <property type="entry name" value="Riboflavin_Biosynth_HTPR"/>
</dbReference>
<evidence type="ECO:0000256" key="9">
    <source>
        <dbReference type="ARBA" id="ARBA00022857"/>
    </source>
</evidence>
<keyword evidence="11" id="KW-0511">Multifunctional enzyme</keyword>
<comment type="similarity">
    <text evidence="4 12">In the N-terminal section; belongs to the cytidine and deoxycytidylate deaminase family.</text>
</comment>
<feature type="binding site" evidence="14">
    <location>
        <position position="305"/>
    </location>
    <ligand>
        <name>substrate</name>
    </ligand>
</feature>
<feature type="domain" description="CMP/dCMP-type deaminase" evidence="16">
    <location>
        <begin position="8"/>
        <end position="132"/>
    </location>
</feature>
<dbReference type="PIRSF" id="PIRSF006769">
    <property type="entry name" value="RibD"/>
    <property type="match status" value="1"/>
</dbReference>
<comment type="pathway">
    <text evidence="2 12">Cofactor biosynthesis; riboflavin biosynthesis; 5-amino-6-(D-ribitylamino)uracil from GTP: step 2/4.</text>
</comment>
<dbReference type="NCBIfam" id="TIGR00326">
    <property type="entry name" value="eubact_ribD"/>
    <property type="match status" value="1"/>
</dbReference>
<feature type="binding site" evidence="14">
    <location>
        <position position="210"/>
    </location>
    <ligand>
        <name>NADP(+)</name>
        <dbReference type="ChEBI" id="CHEBI:58349"/>
    </ligand>
</feature>
<dbReference type="InterPro" id="IPR016193">
    <property type="entry name" value="Cytidine_deaminase-like"/>
</dbReference>
<dbReference type="Proteomes" id="UP000005952">
    <property type="component" value="Chromosome"/>
</dbReference>
<dbReference type="GO" id="GO:0008703">
    <property type="term" value="F:5-amino-6-(5-phosphoribosylamino)uracil reductase activity"/>
    <property type="evidence" value="ECO:0007669"/>
    <property type="project" value="UniProtKB-EC"/>
</dbReference>
<proteinExistence type="inferred from homology"/>
<keyword evidence="10 12" id="KW-0560">Oxidoreductase</keyword>
<keyword evidence="9 12" id="KW-0521">NADP</keyword>
<dbReference type="UniPathway" id="UPA00275">
    <property type="reaction ID" value="UER00401"/>
</dbReference>
<evidence type="ECO:0000256" key="13">
    <source>
        <dbReference type="PIRSR" id="PIRSR006769-1"/>
    </source>
</evidence>
<comment type="function">
    <text evidence="1 12">Converts 2,5-diamino-6-(ribosylamino)-4(3h)-pyrimidinone 5'-phosphate into 5-amino-6-(ribosylamino)-2,4(1h,3h)-pyrimidinedione 5'-phosphate.</text>
</comment>
<dbReference type="eggNOG" id="COG0117">
    <property type="taxonomic scope" value="Bacteria"/>
</dbReference>
<feature type="binding site" evidence="14">
    <location>
        <position position="214"/>
    </location>
    <ligand>
        <name>substrate</name>
    </ligand>
</feature>
<evidence type="ECO:0000256" key="10">
    <source>
        <dbReference type="ARBA" id="ARBA00023002"/>
    </source>
</evidence>
<dbReference type="InterPro" id="IPR002125">
    <property type="entry name" value="CMP_dCMP_dom"/>
</dbReference>
<dbReference type="PROSITE" id="PS00903">
    <property type="entry name" value="CYT_DCMP_DEAMINASES_1"/>
    <property type="match status" value="1"/>
</dbReference>
<dbReference type="InterPro" id="IPR002734">
    <property type="entry name" value="RibDG_C"/>
</dbReference>
<dbReference type="InterPro" id="IPR024072">
    <property type="entry name" value="DHFR-like_dom_sf"/>
</dbReference>
<evidence type="ECO:0000256" key="14">
    <source>
        <dbReference type="PIRSR" id="PIRSR006769-2"/>
    </source>
</evidence>
<evidence type="ECO:0000313" key="18">
    <source>
        <dbReference type="Proteomes" id="UP000005952"/>
    </source>
</evidence>
<feature type="binding site" evidence="14">
    <location>
        <position position="163"/>
    </location>
    <ligand>
        <name>NADP(+)</name>
        <dbReference type="ChEBI" id="CHEBI:58349"/>
    </ligand>
</feature>
<keyword evidence="8 12" id="KW-0862">Zinc</keyword>
<dbReference type="eggNOG" id="COG1985">
    <property type="taxonomic scope" value="Bacteria"/>
</dbReference>
<evidence type="ECO:0000256" key="15">
    <source>
        <dbReference type="PIRSR" id="PIRSR006769-3"/>
    </source>
</evidence>
<dbReference type="PANTHER" id="PTHR38011">
    <property type="entry name" value="DIHYDROFOLATE REDUCTASE FAMILY PROTEIN (AFU_ORTHOLOGUE AFUA_8G06820)"/>
    <property type="match status" value="1"/>
</dbReference>
<dbReference type="Gene3D" id="3.40.430.10">
    <property type="entry name" value="Dihydrofolate Reductase, subunit A"/>
    <property type="match status" value="1"/>
</dbReference>
<organism evidence="17 18">
    <name type="scientific">Hyphomicrobium denitrificans 1NES1</name>
    <dbReference type="NCBI Taxonomy" id="670307"/>
    <lineage>
        <taxon>Bacteria</taxon>
        <taxon>Pseudomonadati</taxon>
        <taxon>Pseudomonadota</taxon>
        <taxon>Alphaproteobacteria</taxon>
        <taxon>Hyphomicrobiales</taxon>
        <taxon>Hyphomicrobiaceae</taxon>
        <taxon>Hyphomicrobium</taxon>
    </lineage>
</organism>
<evidence type="ECO:0000256" key="11">
    <source>
        <dbReference type="ARBA" id="ARBA00023268"/>
    </source>
</evidence>
<feature type="binding site" evidence="14">
    <location>
        <begin position="307"/>
        <end position="313"/>
    </location>
    <ligand>
        <name>NADP(+)</name>
        <dbReference type="ChEBI" id="CHEBI:58349"/>
    </ligand>
</feature>
<feature type="active site" description="Proton donor" evidence="13">
    <location>
        <position position="61"/>
    </location>
</feature>
<dbReference type="InterPro" id="IPR004794">
    <property type="entry name" value="Eubact_RibD"/>
</dbReference>
<keyword evidence="6 12" id="KW-0686">Riboflavin biosynthesis</keyword>
<dbReference type="KEGG" id="hdt:HYPDE_32998"/>
<feature type="binding site" evidence="15">
    <location>
        <position position="84"/>
    </location>
    <ligand>
        <name>Zn(2+)</name>
        <dbReference type="ChEBI" id="CHEBI:29105"/>
        <note>catalytic</note>
    </ligand>
</feature>
<evidence type="ECO:0000256" key="4">
    <source>
        <dbReference type="ARBA" id="ARBA00005259"/>
    </source>
</evidence>
<name>N0B7M5_9HYPH</name>
<protein>
    <recommendedName>
        <fullName evidence="12">Riboflavin biosynthesis protein RibD</fullName>
    </recommendedName>
    <domain>
        <recommendedName>
            <fullName evidence="12">Diaminohydroxyphosphoribosylaminopyrimidine deaminase</fullName>
            <shortName evidence="12">DRAP deaminase</shortName>
            <ecNumber evidence="12">3.5.4.26</ecNumber>
        </recommendedName>
        <alternativeName>
            <fullName evidence="12">Riboflavin-specific deaminase</fullName>
        </alternativeName>
    </domain>
    <domain>
        <recommendedName>
            <fullName evidence="12">5-amino-6-(5-phosphoribosylamino)uracil reductase</fullName>
            <ecNumber evidence="12">1.1.1.193</ecNumber>
        </recommendedName>
        <alternativeName>
            <fullName evidence="12">HTP reductase</fullName>
        </alternativeName>
    </domain>
</protein>
<feature type="binding site" evidence="14">
    <location>
        <position position="217"/>
    </location>
    <ligand>
        <name>substrate</name>
    </ligand>
</feature>
<dbReference type="STRING" id="670307.HYPDE_32998"/>
<comment type="pathway">
    <text evidence="3 12">Cofactor biosynthesis; riboflavin biosynthesis; 5-amino-6-(D-ribitylamino)uracil from GTP: step 3/4.</text>
</comment>
<dbReference type="HOGENOM" id="CLU_036590_1_1_5"/>
<keyword evidence="18" id="KW-1185">Reference proteome</keyword>
<dbReference type="PROSITE" id="PS51747">
    <property type="entry name" value="CYT_DCMP_DEAMINASES_2"/>
    <property type="match status" value="1"/>
</dbReference>
<evidence type="ECO:0000259" key="16">
    <source>
        <dbReference type="PROSITE" id="PS51747"/>
    </source>
</evidence>
<dbReference type="PANTHER" id="PTHR38011:SF7">
    <property type="entry name" value="2,5-DIAMINO-6-RIBOSYLAMINO-4(3H)-PYRIMIDINONE 5'-PHOSPHATE REDUCTASE"/>
    <property type="match status" value="1"/>
</dbReference>
<comment type="cofactor">
    <cofactor evidence="12 15">
        <name>Zn(2+)</name>
        <dbReference type="ChEBI" id="CHEBI:29105"/>
    </cofactor>
    <text evidence="12 15">Binds 1 zinc ion.</text>
</comment>
<sequence length="368" mass="39004">MAEPKSSAFDAEMMAIALRMAGRGLGATAPNPSVGAVIADETTGEILARGVTAPGGRPHAETVAIAAAGQRVRGATIYVTLEPCSHYGRTGPCADAIVAAGLKRAVVAIEDPDPRVSGRGLDRLREAGLEVVRGVGAAEARRITRGHIVRITERRPFTTLKLALDPAGEIARGNGVSPIWVTGETARVHGMLLRAHFDAILVGSATVRDDDPELTCRLPGLLDRSPARIILSHALDIPTGAKLVRSAAGIPTWLMTAPESDPQKRVQLISHGVEIHDIPIVGGDLWLPAIMEALVGRGITRLLVEGGPRIWRSFADASLVDEVILYMAGTPADKKAMDAVARRLGPVALSLVDRRPMGSDTMWRLHRA</sequence>
<dbReference type="Pfam" id="PF00383">
    <property type="entry name" value="dCMP_cyt_deam_1"/>
    <property type="match status" value="1"/>
</dbReference>
<dbReference type="Pfam" id="PF01872">
    <property type="entry name" value="RibD_C"/>
    <property type="match status" value="1"/>
</dbReference>
<comment type="similarity">
    <text evidence="5 12">In the C-terminal section; belongs to the HTP reductase family.</text>
</comment>
<feature type="binding site" evidence="14">
    <location>
        <position position="177"/>
    </location>
    <ligand>
        <name>substrate</name>
    </ligand>
</feature>